<dbReference type="GO" id="GO:0003677">
    <property type="term" value="F:DNA binding"/>
    <property type="evidence" value="ECO:0007669"/>
    <property type="project" value="InterPro"/>
</dbReference>
<evidence type="ECO:0000256" key="2">
    <source>
        <dbReference type="ARBA" id="ARBA00023015"/>
    </source>
</evidence>
<dbReference type="SUPFAM" id="SSF88946">
    <property type="entry name" value="Sigma2 domain of RNA polymerase sigma factors"/>
    <property type="match status" value="1"/>
</dbReference>
<comment type="similarity">
    <text evidence="1">Belongs to the sigma-70 factor family. ECF subfamily.</text>
</comment>
<dbReference type="InterPro" id="IPR039425">
    <property type="entry name" value="RNA_pol_sigma-70-like"/>
</dbReference>
<reference evidence="7 8" key="1">
    <citation type="submission" date="2016-10" db="EMBL/GenBank/DDBJ databases">
        <authorList>
            <person name="de Groot N.N."/>
        </authorList>
    </citation>
    <scope>NUCLEOTIDE SEQUENCE [LARGE SCALE GENOMIC DNA]</scope>
    <source>
        <strain evidence="7 8">RK1</strain>
    </source>
</reference>
<dbReference type="SUPFAM" id="SSF88659">
    <property type="entry name" value="Sigma3 and sigma4 domains of RNA polymerase sigma factors"/>
    <property type="match status" value="1"/>
</dbReference>
<keyword evidence="4" id="KW-0804">Transcription</keyword>
<keyword evidence="2" id="KW-0805">Transcription regulation</keyword>
<evidence type="ECO:0000313" key="7">
    <source>
        <dbReference type="EMBL" id="SFJ72435.1"/>
    </source>
</evidence>
<dbReference type="STRING" id="1477437.SAMN05444682_11317"/>
<feature type="domain" description="RNA polymerase sigma factor 70 region 4 type 2" evidence="6">
    <location>
        <begin position="138"/>
        <end position="189"/>
    </location>
</feature>
<dbReference type="InterPro" id="IPR013249">
    <property type="entry name" value="RNA_pol_sigma70_r4_t2"/>
</dbReference>
<dbReference type="Pfam" id="PF04542">
    <property type="entry name" value="Sigma70_r2"/>
    <property type="match status" value="1"/>
</dbReference>
<protein>
    <submittedName>
        <fullName evidence="7">RNA polymerase sigma-70 factor, ECF subfamily</fullName>
    </submittedName>
</protein>
<evidence type="ECO:0000256" key="4">
    <source>
        <dbReference type="ARBA" id="ARBA00023163"/>
    </source>
</evidence>
<evidence type="ECO:0000256" key="1">
    <source>
        <dbReference type="ARBA" id="ARBA00010641"/>
    </source>
</evidence>
<dbReference type="Proteomes" id="UP000198670">
    <property type="component" value="Unassembled WGS sequence"/>
</dbReference>
<dbReference type="NCBIfam" id="TIGR02937">
    <property type="entry name" value="sigma70-ECF"/>
    <property type="match status" value="1"/>
</dbReference>
<dbReference type="Gene3D" id="1.10.10.10">
    <property type="entry name" value="Winged helix-like DNA-binding domain superfamily/Winged helix DNA-binding domain"/>
    <property type="match status" value="1"/>
</dbReference>
<dbReference type="InterPro" id="IPR014284">
    <property type="entry name" value="RNA_pol_sigma-70_dom"/>
</dbReference>
<dbReference type="InterPro" id="IPR007627">
    <property type="entry name" value="RNA_pol_sigma70_r2"/>
</dbReference>
<dbReference type="PANTHER" id="PTHR43133">
    <property type="entry name" value="RNA POLYMERASE ECF-TYPE SIGMA FACTO"/>
    <property type="match status" value="1"/>
</dbReference>
<keyword evidence="3" id="KW-0731">Sigma factor</keyword>
<keyword evidence="8" id="KW-1185">Reference proteome</keyword>
<accession>A0A1I3TNK1</accession>
<dbReference type="PANTHER" id="PTHR43133:SF46">
    <property type="entry name" value="RNA POLYMERASE SIGMA-70 FACTOR ECF SUBFAMILY"/>
    <property type="match status" value="1"/>
</dbReference>
<dbReference type="CDD" id="cd06171">
    <property type="entry name" value="Sigma70_r4"/>
    <property type="match status" value="1"/>
</dbReference>
<dbReference type="GO" id="GO:0016987">
    <property type="term" value="F:sigma factor activity"/>
    <property type="evidence" value="ECO:0007669"/>
    <property type="project" value="UniProtKB-KW"/>
</dbReference>
<dbReference type="EMBL" id="FOQO01000013">
    <property type="protein sequence ID" value="SFJ72435.1"/>
    <property type="molecule type" value="Genomic_DNA"/>
</dbReference>
<dbReference type="InterPro" id="IPR036388">
    <property type="entry name" value="WH-like_DNA-bd_sf"/>
</dbReference>
<proteinExistence type="inferred from homology"/>
<dbReference type="InterPro" id="IPR013324">
    <property type="entry name" value="RNA_pol_sigma_r3/r4-like"/>
</dbReference>
<organism evidence="7 8">
    <name type="scientific">Parapedobacter indicus</name>
    <dbReference type="NCBI Taxonomy" id="1477437"/>
    <lineage>
        <taxon>Bacteria</taxon>
        <taxon>Pseudomonadati</taxon>
        <taxon>Bacteroidota</taxon>
        <taxon>Sphingobacteriia</taxon>
        <taxon>Sphingobacteriales</taxon>
        <taxon>Sphingobacteriaceae</taxon>
        <taxon>Parapedobacter</taxon>
    </lineage>
</organism>
<gene>
    <name evidence="7" type="ORF">SAMN05444682_11317</name>
</gene>
<dbReference type="Pfam" id="PF08281">
    <property type="entry name" value="Sigma70_r4_2"/>
    <property type="match status" value="1"/>
</dbReference>
<evidence type="ECO:0000259" key="6">
    <source>
        <dbReference type="Pfam" id="PF08281"/>
    </source>
</evidence>
<feature type="domain" description="RNA polymerase sigma-70 region 2" evidence="5">
    <location>
        <begin position="41"/>
        <end position="105"/>
    </location>
</feature>
<evidence type="ECO:0000313" key="8">
    <source>
        <dbReference type="Proteomes" id="UP000198670"/>
    </source>
</evidence>
<evidence type="ECO:0000256" key="3">
    <source>
        <dbReference type="ARBA" id="ARBA00023082"/>
    </source>
</evidence>
<dbReference type="Gene3D" id="1.10.1740.10">
    <property type="match status" value="1"/>
</dbReference>
<dbReference type="GO" id="GO:0006352">
    <property type="term" value="P:DNA-templated transcription initiation"/>
    <property type="evidence" value="ECO:0007669"/>
    <property type="project" value="InterPro"/>
</dbReference>
<evidence type="ECO:0000259" key="5">
    <source>
        <dbReference type="Pfam" id="PF04542"/>
    </source>
</evidence>
<dbReference type="AlphaFoldDB" id="A0A1I3TNK1"/>
<dbReference type="InterPro" id="IPR013325">
    <property type="entry name" value="RNA_pol_sigma_r2"/>
</dbReference>
<sequence length="206" mass="24077">MTRAANWSTFGPFNVRMMCNRLSTIIANFQAGDPAALEIYFNMYKRPLHYFAKSFLKHHAPEAEEIVLDSFVKLWQQRANFNDEEKIKAFLYIVTKNACLSFLNSAYARQHFETELPDDLLAEDPEGHAKQIKAELFEMIAQEVRKLPETQQKVIQLSHYENKSHSEISEALQMSKNTVYVNYSRAISTLKKAFKSQKDWLFTFFM</sequence>
<name>A0A1I3TNK1_9SPHI</name>